<evidence type="ECO:0000313" key="2">
    <source>
        <dbReference type="EMBL" id="DAF60520.1"/>
    </source>
</evidence>
<organism evidence="2">
    <name type="scientific">Myoviridae sp. ctiX384</name>
    <dbReference type="NCBI Taxonomy" id="2827702"/>
    <lineage>
        <taxon>Viruses</taxon>
        <taxon>Duplodnaviria</taxon>
        <taxon>Heunggongvirae</taxon>
        <taxon>Uroviricota</taxon>
        <taxon>Caudoviricetes</taxon>
    </lineage>
</organism>
<dbReference type="EMBL" id="BK032790">
    <property type="protein sequence ID" value="DAF60520.1"/>
    <property type="molecule type" value="Genomic_DNA"/>
</dbReference>
<reference evidence="2" key="1">
    <citation type="journal article" date="2021" name="Proc. Natl. Acad. Sci. U.S.A.">
        <title>A Catalog of Tens of Thousands of Viruses from Human Metagenomes Reveals Hidden Associations with Chronic Diseases.</title>
        <authorList>
            <person name="Tisza M.J."/>
            <person name="Buck C.B."/>
        </authorList>
    </citation>
    <scope>NUCLEOTIDE SEQUENCE</scope>
    <source>
        <strain evidence="2">CtiX384</strain>
    </source>
</reference>
<dbReference type="Pfam" id="PF11839">
    <property type="entry name" value="Alanine_zipper"/>
    <property type="match status" value="1"/>
</dbReference>
<protein>
    <submittedName>
        <fullName evidence="2">Major outer membrane lipoprotein</fullName>
    </submittedName>
</protein>
<feature type="region of interest" description="Disordered" evidence="1">
    <location>
        <begin position="448"/>
        <end position="467"/>
    </location>
</feature>
<dbReference type="Gene3D" id="3.80.10.10">
    <property type="entry name" value="Ribonuclease Inhibitor"/>
    <property type="match status" value="1"/>
</dbReference>
<dbReference type="SUPFAM" id="SSF52058">
    <property type="entry name" value="L domain-like"/>
    <property type="match status" value="1"/>
</dbReference>
<dbReference type="InterPro" id="IPR032675">
    <property type="entry name" value="LRR_dom_sf"/>
</dbReference>
<proteinExistence type="predicted"/>
<dbReference type="InterPro" id="IPR021793">
    <property type="entry name" value="Oprl"/>
</dbReference>
<feature type="region of interest" description="Disordered" evidence="1">
    <location>
        <begin position="1"/>
        <end position="20"/>
    </location>
</feature>
<feature type="compositionally biased region" description="Basic and acidic residues" evidence="1">
    <location>
        <begin position="1"/>
        <end position="10"/>
    </location>
</feature>
<keyword evidence="2" id="KW-0449">Lipoprotein</keyword>
<accession>A0A8S5TBL3</accession>
<sequence length="2581" mass="283905">MADQKKRVSELPESSSTKGLYTLGVNASNESVKVPLGEILDGITPKVNQAVSTANNAKSEAAIATSTANDAKTTAENAKSLSADASGRAQTATELAEKAKTFASEGSTARFDGFVDRASIMLASYGGSTVGEVIFVRYSKVFAYKVDGKYYNNWAVEPNADLFFPNNSRVEIRKDKAYICNGKLYIWDNELNDLIIAGTDSSEVDDKIKEAVYPRQFYNANKLLDNYNAMSLDVVLGLLYANDEAKEYKTQGVVITFLGTDGKMETYQWNGNNKADFTDAETWSKFGSGSATVGNCYNVTNEQPISGYYDLETAITATYNKGFSSVGMQITFAIAKNSWKTYQYVGSDTESTNFKNTQLWLDLAGMSAGAETLINVDALCGACTSASFYTLEYAISAITKLQTDSGINYAKSGLVITYKVGENTWETKQFKGEASDFGEASLWHEFGGAGGSKVETKEEPQEDGEDAFSTGGAYKYVPANIHVDTETEGVIKISMVNAKGETVGDEQQFAVGTGSGESSGTIVSIIPESAPLYAKAGGSVILKAAILSITKQGGQEISNMIERVELYDRDTNQLLETYRLNQASSADSESYDFSFDLSSYFTQASSRKFKLIAYDDSDHTGSRNINVTAVDVTIKSEQTLNYTSSTVVNVGGTTKTLPMYRFANNASDKGILCTVEIYIKNEWKTLGTATISDTYSHSISINPKNCVGEVLSHGAYPLRIHGVDIASGVEGNYLHTAIMVVDADNTTPISVTRWYSEKAVAEVKRYETVSMDFAVYSPSSSTIEAIVVEYKNNTTKYKQKVTAQRNKTYTYTQRVTDTIIDGSVRFDLYVSVSGKISQSASFKVLGTLLDIEAVSAQLMFDMDMASRSNSDADKTITDNGYTLSVKGSNYSTNGFVKDSYGTEQYGTENDEGVMALRIAENVTASLNYMPFNQASIESNGLAIQFRIKAKHIANDDARLISCISNGIGFYVTGKDVVFTTDNAATVAHTITSAIKEDSLTDVAIVIEPTSQAPYANIGVAKMYFDGELIGACYYDKGSLSRHATPITFDGTEGDLYLYNIRAWETYYSFEQSFDNYLLKLSNTDTMITEYNFNKGVMASQSAEGKPSINRPQAAALYNLGMPYFVLCKNADTGDTEDQYPPYLESLDGDKKTKRYFDVYAYFPDRPWQDFKAINVPTTNQGTTSSMRPIKNVKMKFKGCTVTLLHDRSEFTSAEDLAKYDECAANAAQSRVQPMENSIPTNIITVKVDYSESGGANNGASCQLYNELQRALGKNYMTPAQNAYKGKYTLNTSIDSVPIAFFRTDMNSSDATSPSYGYFHAKGNWNHDKGDAVVFGFEKVDGYNLGCLNYGDFIELIAARDQTLDDYESSLDKSGWDKEQIYVLSEFCGDKHKVFRYQSDKWTETTGTMTYEGGRWRISGDVVNPVENYELRAYDYLDWFQGVDSIDDMLAPDSKGKPTWLTYFESRYPDNDDLNAAYGDGRKVPYQLYRWLKWCQDCNHNLDSSHGNITLDGKTVAGTKANRLLKFKHELHNMANVYSMICYHIFTDYIAAVDQRSKNMMVGFYLDTDGQTRMYLNHLYDGDTINGSDNDCGLTIDAELDPNNDTEGKYQGHDSVLFTQIANSDYIWVDDYTSDNDKNDSTKTVTVASICEKMRTTTLSSGLRPFSTDGIEKYWITDRLSKWAKLVSSFDGIRKYIEASKADSNYFYALHGLGIQRLRDFVQTRFRYRDGFYQCGDIYSSAVSMRCTGRNMSVKITAAKDGFFGIGVDQTMSMRQSVYLKAGESTTLYSGNTNLASGVMLYIYGADRIGELDIRNATPKQSGWDISQLVLIKKLIIGGSSYSPATKTGEELTNLNLGQLPFLEELDVRNFPLTAIDATYCPRLVSVLAVGSNLQSFTPAETSPISTLTLPSTMTSLSFVNLPNLTYPNGGLTIAGFSNVKRLQISGCTKIDTFTLLSDTINGGAAIGEISVPNIDITADTSILTALKSTGAKGIGSDLDNACDGLSGKWILSKLIDDSELKSLQDYFPLLTIHNAQYTMVVFDDTVDDPKNVTNLDNGTTGEKFTASGHVARIRKKLIPVKGKLNTSTGIWEGERISESNYQQLPDGSTFDFNDSLGDGFDVMMRCPALWYKGINDFKNQKKYIAWSSLTSEPLSTASKIVRKTLKDIIYKANSAVMVNSVELGSSTLASDGVLSDTPNYNAYLIDVSGMKQVRYPGLNNSNIGGVFLNEDGVIIKTFNMAISSSMFDFVEGDYIFTDVPTGAKSFVFASSVKNNSLEAISVDSAEVEAIEPDWVHNDEWLGGVYHASVDGLTQLRSISGANVRCGTGTSTTSAEWKYDDEGKPTNTPTGAMNYTFKDFQNLAARRGNGYQLFDYEMSKLMAILYFSLVGNRDAQLVCGYGRGAGGTTGYADALGNSDSTRGQLNGNKCLGFESFFGCTWEIMDNVAINISNYADALKSKMTEISSYPIDHKWHIFDPITKTERIVQGLNVSGYCIGRVKHGRYCDVIASKVTSDNSVWAANYTDCQWYSAARCRFVGRSHYSAYAHGGLVFANANGGSAHSYSNIGSRLAFRGKIKIKDE</sequence>
<name>A0A8S5TBL3_9CAUD</name>
<evidence type="ECO:0000256" key="1">
    <source>
        <dbReference type="SAM" id="MobiDB-lite"/>
    </source>
</evidence>